<evidence type="ECO:0000313" key="10">
    <source>
        <dbReference type="EMBL" id="MEN3747886.1"/>
    </source>
</evidence>
<dbReference type="Proteomes" id="UP001427805">
    <property type="component" value="Unassembled WGS sequence"/>
</dbReference>
<feature type="domain" description="Histidine kinase" evidence="9">
    <location>
        <begin position="479"/>
        <end position="675"/>
    </location>
</feature>
<accession>A0ABV0BAJ3</accession>
<evidence type="ECO:0000313" key="11">
    <source>
        <dbReference type="Proteomes" id="UP001427805"/>
    </source>
</evidence>
<dbReference type="RefSeq" id="WP_346246894.1">
    <property type="nucleotide sequence ID" value="NZ_JBDIZK010000006.1"/>
</dbReference>
<dbReference type="Gene3D" id="1.10.287.130">
    <property type="match status" value="1"/>
</dbReference>
<dbReference type="PANTHER" id="PTHR42878">
    <property type="entry name" value="TWO-COMPONENT HISTIDINE KINASE"/>
    <property type="match status" value="1"/>
</dbReference>
<evidence type="ECO:0000256" key="4">
    <source>
        <dbReference type="ARBA" id="ARBA00022741"/>
    </source>
</evidence>
<keyword evidence="7" id="KW-0902">Two-component regulatory system</keyword>
<proteinExistence type="predicted"/>
<feature type="region of interest" description="Disordered" evidence="8">
    <location>
        <begin position="150"/>
        <end position="187"/>
    </location>
</feature>
<dbReference type="InterPro" id="IPR036890">
    <property type="entry name" value="HATPase_C_sf"/>
</dbReference>
<evidence type="ECO:0000256" key="6">
    <source>
        <dbReference type="ARBA" id="ARBA00022840"/>
    </source>
</evidence>
<keyword evidence="6" id="KW-0067">ATP-binding</keyword>
<sequence length="698" mass="73590">MRFDDTLETVLAGNLDSPVGKRSAWLQLVDLLGRRRVELDIRAMTMLRQLKDEVPVAVRAASARGLEHARPPEPIVRMLATDEIGIALPVLRHARMAEREWIALLPDLSPSARSVLRNRRDLGPAVARALEAFGPVDFVLTDESGWIAAPGGAIDGGNDVSTAESPADDAHPLAKSPAEGEAEQRGRDAIGASAEPIEQEQAALGIADVPHPADAADAAESLSALLTRIEAVMTSETTAPPTSEADPQPTAPAPGAAAGERPEAEPEIPVAGSDEPDLSWLALAGVVQDPAPARVEPVETTTARVERDDDDGGAPAGGIEDGAGIDGPFSISDVVARIDAFWRDREAHGVDAAPRAPVLSQHFRFETDSAGVVRWVEGVSRGPLIGLSLERDIERGAESRIDGVAAGAFRKRAAFSDARMAIGGESDASGDWLISALPAFESSTGRFTGYRGTARRPRRDERAEPMRGPGATPLDSLRQLVHELRTPTNAIAGFAEMIDAQMLGPVADPYRERASVIRTQARDLIGAIDDLDLAARIDGGALALVPAPVRLRPLLKAVVEDLAPLTQLRGSTILVQGDDAAVSGDRRAVERLVARLMATLVSASGQGEQIAVRITPAAESMIATTIDRPKALMHQPGETLLDLDDEAGDTALLGTGFALRLGHNLARELGGSLAIGTGCITLSLPVAQQEQGERTEPV</sequence>
<dbReference type="GO" id="GO:0016301">
    <property type="term" value="F:kinase activity"/>
    <property type="evidence" value="ECO:0007669"/>
    <property type="project" value="UniProtKB-KW"/>
</dbReference>
<evidence type="ECO:0000256" key="8">
    <source>
        <dbReference type="SAM" id="MobiDB-lite"/>
    </source>
</evidence>
<evidence type="ECO:0000256" key="3">
    <source>
        <dbReference type="ARBA" id="ARBA00022679"/>
    </source>
</evidence>
<evidence type="ECO:0000256" key="1">
    <source>
        <dbReference type="ARBA" id="ARBA00000085"/>
    </source>
</evidence>
<dbReference type="InterPro" id="IPR005467">
    <property type="entry name" value="His_kinase_dom"/>
</dbReference>
<dbReference type="EC" id="2.7.13.3" evidence="2"/>
<keyword evidence="11" id="KW-1185">Reference proteome</keyword>
<feature type="compositionally biased region" description="Gly residues" evidence="8">
    <location>
        <begin position="314"/>
        <end position="325"/>
    </location>
</feature>
<dbReference type="Pfam" id="PF00512">
    <property type="entry name" value="HisKA"/>
    <property type="match status" value="1"/>
</dbReference>
<feature type="region of interest" description="Disordered" evidence="8">
    <location>
        <begin position="448"/>
        <end position="474"/>
    </location>
</feature>
<keyword evidence="4" id="KW-0547">Nucleotide-binding</keyword>
<dbReference type="SUPFAM" id="SSF47384">
    <property type="entry name" value="Homodimeric domain of signal transducing histidine kinase"/>
    <property type="match status" value="1"/>
</dbReference>
<feature type="region of interest" description="Disordered" evidence="8">
    <location>
        <begin position="236"/>
        <end position="275"/>
    </location>
</feature>
<dbReference type="Gene3D" id="3.30.565.10">
    <property type="entry name" value="Histidine kinase-like ATPase, C-terminal domain"/>
    <property type="match status" value="1"/>
</dbReference>
<evidence type="ECO:0000256" key="5">
    <source>
        <dbReference type="ARBA" id="ARBA00022777"/>
    </source>
</evidence>
<dbReference type="InterPro" id="IPR036097">
    <property type="entry name" value="HisK_dim/P_sf"/>
</dbReference>
<comment type="caution">
    <text evidence="10">The sequence shown here is derived from an EMBL/GenBank/DDBJ whole genome shotgun (WGS) entry which is preliminary data.</text>
</comment>
<dbReference type="InterPro" id="IPR003661">
    <property type="entry name" value="HisK_dim/P_dom"/>
</dbReference>
<reference evidence="10 11" key="1">
    <citation type="submission" date="2024-05" db="EMBL/GenBank/DDBJ databases">
        <title>Sphingomonas sp. HF-S3 16S ribosomal RNA gene Genome sequencing and assembly.</title>
        <authorList>
            <person name="Lee H."/>
        </authorList>
    </citation>
    <scope>NUCLEOTIDE SEQUENCE [LARGE SCALE GENOMIC DNA]</scope>
    <source>
        <strain evidence="10 11">HF-S3</strain>
    </source>
</reference>
<keyword evidence="5 10" id="KW-0418">Kinase</keyword>
<dbReference type="SMART" id="SM00388">
    <property type="entry name" value="HisKA"/>
    <property type="match status" value="1"/>
</dbReference>
<feature type="compositionally biased region" description="Low complexity" evidence="8">
    <location>
        <begin position="245"/>
        <end position="259"/>
    </location>
</feature>
<dbReference type="PROSITE" id="PS50109">
    <property type="entry name" value="HIS_KIN"/>
    <property type="match status" value="1"/>
</dbReference>
<keyword evidence="3" id="KW-0808">Transferase</keyword>
<organism evidence="10 11">
    <name type="scientific">Sphingomonas rustica</name>
    <dbReference type="NCBI Taxonomy" id="3103142"/>
    <lineage>
        <taxon>Bacteria</taxon>
        <taxon>Pseudomonadati</taxon>
        <taxon>Pseudomonadota</taxon>
        <taxon>Alphaproteobacteria</taxon>
        <taxon>Sphingomonadales</taxon>
        <taxon>Sphingomonadaceae</taxon>
        <taxon>Sphingomonas</taxon>
    </lineage>
</organism>
<dbReference type="InterPro" id="IPR050351">
    <property type="entry name" value="BphY/WalK/GraS-like"/>
</dbReference>
<protein>
    <recommendedName>
        <fullName evidence="2">histidine kinase</fullName>
        <ecNumber evidence="2">2.7.13.3</ecNumber>
    </recommendedName>
</protein>
<name>A0ABV0BAJ3_9SPHN</name>
<evidence type="ECO:0000256" key="2">
    <source>
        <dbReference type="ARBA" id="ARBA00012438"/>
    </source>
</evidence>
<feature type="region of interest" description="Disordered" evidence="8">
    <location>
        <begin position="296"/>
        <end position="325"/>
    </location>
</feature>
<gene>
    <name evidence="10" type="ORF">TPR58_11975</name>
</gene>
<dbReference type="CDD" id="cd00082">
    <property type="entry name" value="HisKA"/>
    <property type="match status" value="1"/>
</dbReference>
<evidence type="ECO:0000259" key="9">
    <source>
        <dbReference type="PROSITE" id="PS50109"/>
    </source>
</evidence>
<dbReference type="PANTHER" id="PTHR42878:SF7">
    <property type="entry name" value="SENSOR HISTIDINE KINASE GLRK"/>
    <property type="match status" value="1"/>
</dbReference>
<evidence type="ECO:0000256" key="7">
    <source>
        <dbReference type="ARBA" id="ARBA00023012"/>
    </source>
</evidence>
<dbReference type="EMBL" id="JBDIZK010000006">
    <property type="protein sequence ID" value="MEN3747886.1"/>
    <property type="molecule type" value="Genomic_DNA"/>
</dbReference>
<comment type="catalytic activity">
    <reaction evidence="1">
        <text>ATP + protein L-histidine = ADP + protein N-phospho-L-histidine.</text>
        <dbReference type="EC" id="2.7.13.3"/>
    </reaction>
</comment>